<sequence length="115" mass="13221">MAPMVRCALALASRSLAVARNSWTRLSLTRLLRVNHEEATEIASHIQLDRSQPGNGGGLFYLFIRVEASRQHKRSVGRSAARWTNDLRKIIGGGWMRVADKRDIWREFWEAYVQQ</sequence>
<dbReference type="Proteomes" id="UP001153954">
    <property type="component" value="Unassembled WGS sequence"/>
</dbReference>
<dbReference type="EMBL" id="CAKOGL010000020">
    <property type="protein sequence ID" value="CAH2098781.1"/>
    <property type="molecule type" value="Genomic_DNA"/>
</dbReference>
<protein>
    <submittedName>
        <fullName evidence="1">Uncharacterized protein</fullName>
    </submittedName>
</protein>
<evidence type="ECO:0000313" key="1">
    <source>
        <dbReference type="EMBL" id="CAH2098781.1"/>
    </source>
</evidence>
<accession>A0AAU9ULG9</accession>
<proteinExistence type="predicted"/>
<reference evidence="1" key="1">
    <citation type="submission" date="2022-03" db="EMBL/GenBank/DDBJ databases">
        <authorList>
            <person name="Tunstrom K."/>
        </authorList>
    </citation>
    <scope>NUCLEOTIDE SEQUENCE</scope>
</reference>
<evidence type="ECO:0000313" key="2">
    <source>
        <dbReference type="Proteomes" id="UP001153954"/>
    </source>
</evidence>
<dbReference type="AlphaFoldDB" id="A0AAU9ULG9"/>
<organism evidence="1 2">
    <name type="scientific">Euphydryas editha</name>
    <name type="common">Edith's checkerspot</name>
    <dbReference type="NCBI Taxonomy" id="104508"/>
    <lineage>
        <taxon>Eukaryota</taxon>
        <taxon>Metazoa</taxon>
        <taxon>Ecdysozoa</taxon>
        <taxon>Arthropoda</taxon>
        <taxon>Hexapoda</taxon>
        <taxon>Insecta</taxon>
        <taxon>Pterygota</taxon>
        <taxon>Neoptera</taxon>
        <taxon>Endopterygota</taxon>
        <taxon>Lepidoptera</taxon>
        <taxon>Glossata</taxon>
        <taxon>Ditrysia</taxon>
        <taxon>Papilionoidea</taxon>
        <taxon>Nymphalidae</taxon>
        <taxon>Nymphalinae</taxon>
        <taxon>Euphydryas</taxon>
    </lineage>
</organism>
<name>A0AAU9ULG9_EUPED</name>
<comment type="caution">
    <text evidence="1">The sequence shown here is derived from an EMBL/GenBank/DDBJ whole genome shotgun (WGS) entry which is preliminary data.</text>
</comment>
<gene>
    <name evidence="1" type="ORF">EEDITHA_LOCUS13860</name>
</gene>
<keyword evidence="2" id="KW-1185">Reference proteome</keyword>